<organism evidence="1 2">
    <name type="scientific">Rhizophlyctis rosea</name>
    <dbReference type="NCBI Taxonomy" id="64517"/>
    <lineage>
        <taxon>Eukaryota</taxon>
        <taxon>Fungi</taxon>
        <taxon>Fungi incertae sedis</taxon>
        <taxon>Chytridiomycota</taxon>
        <taxon>Chytridiomycota incertae sedis</taxon>
        <taxon>Chytridiomycetes</taxon>
        <taxon>Rhizophlyctidales</taxon>
        <taxon>Rhizophlyctidaceae</taxon>
        <taxon>Rhizophlyctis</taxon>
    </lineage>
</organism>
<evidence type="ECO:0000313" key="2">
    <source>
        <dbReference type="Proteomes" id="UP001212841"/>
    </source>
</evidence>
<sequence length="130" mass="15078">MTDMLFLDLMRENVKNNLTPSEQSLILVEELTWGKPLKETITPPYDIILAADCVYLEAAFDPLIETLLQLSSPETQIIITSKKRRKADKRFFVKLRKVFDVVEVKDDPHYEEYNKQSITILYARKKVAAS</sequence>
<comment type="caution">
    <text evidence="1">The sequence shown here is derived from an EMBL/GenBank/DDBJ whole genome shotgun (WGS) entry which is preliminary data.</text>
</comment>
<dbReference type="InterPro" id="IPR019410">
    <property type="entry name" value="Methyltransf_16"/>
</dbReference>
<proteinExistence type="predicted"/>
<dbReference type="PANTHER" id="PTHR14614:SF132">
    <property type="entry name" value="PROTEIN-LYSINE METHYLTRANSFERASE C42C1.13"/>
    <property type="match status" value="1"/>
</dbReference>
<keyword evidence="2" id="KW-1185">Reference proteome</keyword>
<protein>
    <submittedName>
        <fullName evidence="1">Uncharacterized protein</fullName>
    </submittedName>
</protein>
<dbReference type="Proteomes" id="UP001212841">
    <property type="component" value="Unassembled WGS sequence"/>
</dbReference>
<name>A0AAD5SCM3_9FUNG</name>
<reference evidence="1" key="1">
    <citation type="submission" date="2020-05" db="EMBL/GenBank/DDBJ databases">
        <title>Phylogenomic resolution of chytrid fungi.</title>
        <authorList>
            <person name="Stajich J.E."/>
            <person name="Amses K."/>
            <person name="Simmons R."/>
            <person name="Seto K."/>
            <person name="Myers J."/>
            <person name="Bonds A."/>
            <person name="Quandt C.A."/>
            <person name="Barry K."/>
            <person name="Liu P."/>
            <person name="Grigoriev I."/>
            <person name="Longcore J.E."/>
            <person name="James T.Y."/>
        </authorList>
    </citation>
    <scope>NUCLEOTIDE SEQUENCE</scope>
    <source>
        <strain evidence="1">JEL0318</strain>
    </source>
</reference>
<dbReference type="PANTHER" id="PTHR14614">
    <property type="entry name" value="HEPATOCELLULAR CARCINOMA-ASSOCIATED ANTIGEN"/>
    <property type="match status" value="1"/>
</dbReference>
<dbReference type="AlphaFoldDB" id="A0AAD5SCM3"/>
<dbReference type="Pfam" id="PF10294">
    <property type="entry name" value="Methyltransf_16"/>
    <property type="match status" value="1"/>
</dbReference>
<gene>
    <name evidence="1" type="ORF">HK097_008250</name>
</gene>
<dbReference type="InterPro" id="IPR029063">
    <property type="entry name" value="SAM-dependent_MTases_sf"/>
</dbReference>
<accession>A0AAD5SCM3</accession>
<dbReference type="Gene3D" id="3.40.50.150">
    <property type="entry name" value="Vaccinia Virus protein VP39"/>
    <property type="match status" value="1"/>
</dbReference>
<evidence type="ECO:0000313" key="1">
    <source>
        <dbReference type="EMBL" id="KAJ3050768.1"/>
    </source>
</evidence>
<dbReference type="EMBL" id="JADGJD010000475">
    <property type="protein sequence ID" value="KAJ3050768.1"/>
    <property type="molecule type" value="Genomic_DNA"/>
</dbReference>